<dbReference type="EMBL" id="AP012057">
    <property type="protein sequence ID" value="BAN03897.1"/>
    <property type="molecule type" value="Genomic_DNA"/>
</dbReference>
<dbReference type="AlphaFoldDB" id="A0A6C7EAY3"/>
<dbReference type="InterPro" id="IPR027417">
    <property type="entry name" value="P-loop_NTPase"/>
</dbReference>
<dbReference type="Gene3D" id="3.40.50.300">
    <property type="entry name" value="P-loop containing nucleotide triphosphate hydrolases"/>
    <property type="match status" value="1"/>
</dbReference>
<name>A0A6C7EAY3_ILUCY</name>
<keyword evidence="2" id="KW-0812">Transmembrane</keyword>
<evidence type="ECO:0000313" key="5">
    <source>
        <dbReference type="Proteomes" id="UP000011863"/>
    </source>
</evidence>
<feature type="transmembrane region" description="Helical" evidence="2">
    <location>
        <begin position="477"/>
        <end position="503"/>
    </location>
</feature>
<evidence type="ECO:0000259" key="3">
    <source>
        <dbReference type="Pfam" id="PF00350"/>
    </source>
</evidence>
<keyword evidence="1" id="KW-0175">Coiled coil</keyword>
<organism evidence="4 5">
    <name type="scientific">Ilumatobacter coccineus (strain NBRC 103263 / KCTC 29153 / YM16-304)</name>
    <dbReference type="NCBI Taxonomy" id="1313172"/>
    <lineage>
        <taxon>Bacteria</taxon>
        <taxon>Bacillati</taxon>
        <taxon>Actinomycetota</taxon>
        <taxon>Acidimicrobiia</taxon>
        <taxon>Acidimicrobiales</taxon>
        <taxon>Ilumatobacteraceae</taxon>
        <taxon>Ilumatobacter</taxon>
    </lineage>
</organism>
<evidence type="ECO:0000313" key="4">
    <source>
        <dbReference type="EMBL" id="BAN03897.1"/>
    </source>
</evidence>
<gene>
    <name evidence="4" type="ORF">YM304_35830</name>
</gene>
<dbReference type="InterPro" id="IPR051943">
    <property type="entry name" value="TRAFAC_Dynamin-like_GTPase"/>
</dbReference>
<evidence type="ECO:0000256" key="2">
    <source>
        <dbReference type="SAM" id="Phobius"/>
    </source>
</evidence>
<dbReference type="Proteomes" id="UP000011863">
    <property type="component" value="Chromosome"/>
</dbReference>
<feature type="domain" description="Dynamin N-terminal" evidence="3">
    <location>
        <begin position="51"/>
        <end position="218"/>
    </location>
</feature>
<dbReference type="Pfam" id="PF00350">
    <property type="entry name" value="Dynamin_N"/>
    <property type="match status" value="1"/>
</dbReference>
<accession>A0A6C7EAY3</accession>
<feature type="coiled-coil region" evidence="1">
    <location>
        <begin position="322"/>
        <end position="349"/>
    </location>
</feature>
<reference evidence="4 5" key="1">
    <citation type="journal article" date="2013" name="Int. J. Syst. Evol. Microbiol.">
        <title>Ilumatobacter nonamiense sp. nov. and Ilumatobacter coccineum sp. nov., isolated from seashore sand.</title>
        <authorList>
            <person name="Matsumoto A."/>
            <person name="Kasai H."/>
            <person name="Matsuo Y."/>
            <person name="Shizuri Y."/>
            <person name="Ichikawa N."/>
            <person name="Fujita N."/>
            <person name="Omura S."/>
            <person name="Takahashi Y."/>
        </authorList>
    </citation>
    <scope>NUCLEOTIDE SEQUENCE [LARGE SCALE GENOMIC DNA]</scope>
    <source>
        <strain evidence="5">NBRC 103263 / KCTC 29153 / YM16-304</strain>
    </source>
</reference>
<dbReference type="PANTHER" id="PTHR43681">
    <property type="entry name" value="TRANSMEMBRANE GTPASE FZO"/>
    <property type="match status" value="1"/>
</dbReference>
<dbReference type="SUPFAM" id="SSF52540">
    <property type="entry name" value="P-loop containing nucleoside triphosphate hydrolases"/>
    <property type="match status" value="1"/>
</dbReference>
<dbReference type="InterPro" id="IPR045063">
    <property type="entry name" value="Dynamin_N"/>
</dbReference>
<keyword evidence="2" id="KW-1133">Transmembrane helix</keyword>
<dbReference type="RefSeq" id="WP_015443144.1">
    <property type="nucleotide sequence ID" value="NC_020520.1"/>
</dbReference>
<dbReference type="OrthoDB" id="3798616at2"/>
<proteinExistence type="predicted"/>
<keyword evidence="5" id="KW-1185">Reference proteome</keyword>
<keyword evidence="2" id="KW-0472">Membrane</keyword>
<sequence>MNESTSSNTASDAAIAALDQGVMASEAYGRDDLAARLKETRRKLVEPTVNVVVVGEFKQGKSSFINALLNSMVCPVDDDIATAVPTSVRFGDERAAWALTQAADATRSDDEPPPIDRQPIDFDRIADFATERASDPTVVVKGVDVQLPRKLLADGLVLVDTPGVGGLGSAHAAAALGALSVADATIFLSDASQEYTRAEMDFLEQALEMCPTVLCVMTKTDFYPAWRRVLELNKGHLRRAGHDLAILPVSSTLRVEAIRRDDRELNEESGFPAVISALVDDVVGGASDREQRAARSDLLAVTNQLSSQFEAELAALQDPAAQAELTRQLQEAKNQSEQLRGQAARWSTTLNDGVADLTSDVDHDFRQRVRNVLAEADASIEHTDPLEMWAEFEPWLSNRMSFEVVGNYRFLTDRSLELSRAVAEHFAFAGGDVLHQLDIQNPVSALGRVATDTSLEAEESSHAAKGMTMLRGSYTGVLMFTMIGGMVGIPLGPVAVGIGLAMGRKGLKDEKERQQTQRKAQAKNLVRRYSDEVSFQVNKDSRDTLRRTQRQIRDFYSARAEELHRSTTEALTAANQAAATDERERAARIRDVTAELERLGRLRDRVEALSSPGADTKGANA</sequence>
<dbReference type="KEGG" id="aym:YM304_35830"/>
<dbReference type="PANTHER" id="PTHR43681:SF1">
    <property type="entry name" value="SARCALUMENIN"/>
    <property type="match status" value="1"/>
</dbReference>
<evidence type="ECO:0000256" key="1">
    <source>
        <dbReference type="SAM" id="Coils"/>
    </source>
</evidence>
<protein>
    <recommendedName>
        <fullName evidence="3">Dynamin N-terminal domain-containing protein</fullName>
    </recommendedName>
</protein>